<dbReference type="GO" id="GO:0008270">
    <property type="term" value="F:zinc ion binding"/>
    <property type="evidence" value="ECO:0007669"/>
    <property type="project" value="UniProtKB-KW"/>
</dbReference>
<dbReference type="EMBL" id="MCGO01000009">
    <property type="protein sequence ID" value="ORY49609.1"/>
    <property type="molecule type" value="Genomic_DNA"/>
</dbReference>
<accession>A0A1Y2CRE8</accession>
<evidence type="ECO:0000256" key="3">
    <source>
        <dbReference type="ARBA" id="ARBA00022833"/>
    </source>
</evidence>
<evidence type="ECO:0000256" key="2">
    <source>
        <dbReference type="ARBA" id="ARBA00022771"/>
    </source>
</evidence>
<dbReference type="GO" id="GO:0003723">
    <property type="term" value="F:RNA binding"/>
    <property type="evidence" value="ECO:0007669"/>
    <property type="project" value="InterPro"/>
</dbReference>
<keyword evidence="1 4" id="KW-0479">Metal-binding</keyword>
<keyword evidence="8" id="KW-1185">Reference proteome</keyword>
<evidence type="ECO:0000256" key="1">
    <source>
        <dbReference type="ARBA" id="ARBA00022723"/>
    </source>
</evidence>
<comment type="caution">
    <text evidence="7">The sequence shown here is derived from an EMBL/GenBank/DDBJ whole genome shotgun (WGS) entry which is preliminary data.</text>
</comment>
<dbReference type="GO" id="GO:0000492">
    <property type="term" value="P:box C/D snoRNP assembly"/>
    <property type="evidence" value="ECO:0007669"/>
    <property type="project" value="TreeGrafter"/>
</dbReference>
<reference evidence="7 8" key="1">
    <citation type="submission" date="2016-07" db="EMBL/GenBank/DDBJ databases">
        <title>Pervasive Adenine N6-methylation of Active Genes in Fungi.</title>
        <authorList>
            <consortium name="DOE Joint Genome Institute"/>
            <person name="Mondo S.J."/>
            <person name="Dannebaum R.O."/>
            <person name="Kuo R.C."/>
            <person name="Labutti K."/>
            <person name="Haridas S."/>
            <person name="Kuo A."/>
            <person name="Salamov A."/>
            <person name="Ahrendt S.R."/>
            <person name="Lipzen A."/>
            <person name="Sullivan W."/>
            <person name="Andreopoulos W.B."/>
            <person name="Clum A."/>
            <person name="Lindquist E."/>
            <person name="Daum C."/>
            <person name="Ramamoorthy G.K."/>
            <person name="Gryganskyi A."/>
            <person name="Culley D."/>
            <person name="Magnuson J.K."/>
            <person name="James T.Y."/>
            <person name="O'Malley M.A."/>
            <person name="Stajich J.E."/>
            <person name="Spatafora J.W."/>
            <person name="Visel A."/>
            <person name="Grigoriev I.V."/>
        </authorList>
    </citation>
    <scope>NUCLEOTIDE SEQUENCE [LARGE SCALE GENOMIC DNA]</scope>
    <source>
        <strain evidence="7 8">JEL800</strain>
    </source>
</reference>
<feature type="compositionally biased region" description="Basic residues" evidence="5">
    <location>
        <begin position="49"/>
        <end position="63"/>
    </location>
</feature>
<dbReference type="AlphaFoldDB" id="A0A1Y2CRE8"/>
<proteinExistence type="predicted"/>
<evidence type="ECO:0000313" key="8">
    <source>
        <dbReference type="Proteomes" id="UP000193642"/>
    </source>
</evidence>
<dbReference type="PROSITE" id="PS00028">
    <property type="entry name" value="ZINC_FINGER_C2H2_1"/>
    <property type="match status" value="1"/>
</dbReference>
<keyword evidence="2 4" id="KW-0863">Zinc-finger</keyword>
<dbReference type="InterPro" id="IPR013087">
    <property type="entry name" value="Znf_C2H2_type"/>
</dbReference>
<dbReference type="OrthoDB" id="273070at2759"/>
<evidence type="ECO:0000256" key="5">
    <source>
        <dbReference type="SAM" id="MobiDB-lite"/>
    </source>
</evidence>
<feature type="compositionally biased region" description="Low complexity" evidence="5">
    <location>
        <begin position="92"/>
        <end position="117"/>
    </location>
</feature>
<dbReference type="GO" id="GO:0005634">
    <property type="term" value="C:nucleus"/>
    <property type="evidence" value="ECO:0007669"/>
    <property type="project" value="TreeGrafter"/>
</dbReference>
<keyword evidence="3 4" id="KW-0862">Zinc</keyword>
<dbReference type="InterPro" id="IPR041367">
    <property type="entry name" value="Znf-CCCH_4"/>
</dbReference>
<feature type="compositionally biased region" description="Pro residues" evidence="5">
    <location>
        <begin position="76"/>
        <end position="91"/>
    </location>
</feature>
<feature type="compositionally biased region" description="Pro residues" evidence="5">
    <location>
        <begin position="1"/>
        <end position="17"/>
    </location>
</feature>
<gene>
    <name evidence="7" type="ORF">BCR33DRAFT_713930</name>
</gene>
<evidence type="ECO:0000256" key="4">
    <source>
        <dbReference type="PROSITE-ProRule" id="PRU00723"/>
    </source>
</evidence>
<evidence type="ECO:0000259" key="6">
    <source>
        <dbReference type="PROSITE" id="PS50103"/>
    </source>
</evidence>
<feature type="compositionally biased region" description="Low complexity" evidence="5">
    <location>
        <begin position="237"/>
        <end position="248"/>
    </location>
</feature>
<organism evidence="7 8">
    <name type="scientific">Rhizoclosmatium globosum</name>
    <dbReference type="NCBI Taxonomy" id="329046"/>
    <lineage>
        <taxon>Eukaryota</taxon>
        <taxon>Fungi</taxon>
        <taxon>Fungi incertae sedis</taxon>
        <taxon>Chytridiomycota</taxon>
        <taxon>Chytridiomycota incertae sedis</taxon>
        <taxon>Chytridiomycetes</taxon>
        <taxon>Chytridiales</taxon>
        <taxon>Chytriomycetaceae</taxon>
        <taxon>Rhizoclosmatium</taxon>
    </lineage>
</organism>
<feature type="compositionally biased region" description="Low complexity" evidence="5">
    <location>
        <begin position="18"/>
        <end position="27"/>
    </location>
</feature>
<feature type="domain" description="C3H1-type" evidence="6">
    <location>
        <begin position="296"/>
        <end position="323"/>
    </location>
</feature>
<feature type="compositionally biased region" description="Polar residues" evidence="5">
    <location>
        <begin position="28"/>
        <end position="37"/>
    </location>
</feature>
<sequence length="411" mass="45309">MASAPPPHGFRPPPPPSSSASSSTSSSINNTLQTQPLAQPHAHSSSTSHHQHNHHHHHHHSHQQPRLPPTLTHALPPRPNFSRPPPPPPPSNHSSSRPSASRPSSAHSQLSASLPLQPLRPLSDRHCEFCNTEFESEQQVNAHIKLVHIACNFCMFMGTRDALDAHYNTKHPGKAPAVKTKVEDPAEIAAWIAERKKKYPTKDAVQQKKQTHQEKLDSGMILQTRQTATKSHTTRQTTDTSAASPSSPTKKRRRNSLSDGPDANNDDEEGQIHSSDDDDEDDKLDAPESSGKPVHKKKQLPCKYFASGKCKNGDNCMFLHIKEASIGPEKPALGGGKRRNLRSMLLEGQVRRQNNIILQCIRFLIKDGRLVKPVEDGSGKGKGKAVESERVSETKQEVKDMEDVSDHMSVS</sequence>
<dbReference type="STRING" id="329046.A0A1Y2CRE8"/>
<protein>
    <recommendedName>
        <fullName evidence="6">C3H1-type domain-containing protein</fullName>
    </recommendedName>
</protein>
<dbReference type="PANTHER" id="PTHR13309">
    <property type="entry name" value="NUCLEAR FRAGILE X MENTAL RETARDATION PROTEIN INTERACTING PROTEIN 1"/>
    <property type="match status" value="1"/>
</dbReference>
<dbReference type="Pfam" id="PF10453">
    <property type="entry name" value="NUFIP1"/>
    <property type="match status" value="1"/>
</dbReference>
<dbReference type="Pfam" id="PF18044">
    <property type="entry name" value="zf-CCCH_4"/>
    <property type="match status" value="1"/>
</dbReference>
<dbReference type="InterPro" id="IPR039136">
    <property type="entry name" value="NUFIP1-like"/>
</dbReference>
<evidence type="ECO:0000313" key="7">
    <source>
        <dbReference type="EMBL" id="ORY49609.1"/>
    </source>
</evidence>
<dbReference type="SUPFAM" id="SSF90229">
    <property type="entry name" value="CCCH zinc finger"/>
    <property type="match status" value="1"/>
</dbReference>
<dbReference type="Proteomes" id="UP000193642">
    <property type="component" value="Unassembled WGS sequence"/>
</dbReference>
<feature type="zinc finger region" description="C3H1-type" evidence="4">
    <location>
        <begin position="296"/>
        <end position="323"/>
    </location>
</feature>
<dbReference type="SMART" id="SM00355">
    <property type="entry name" value="ZnF_C2H2"/>
    <property type="match status" value="2"/>
</dbReference>
<dbReference type="InterPro" id="IPR019496">
    <property type="entry name" value="NUFIP1_cons_dom"/>
</dbReference>
<dbReference type="InterPro" id="IPR036855">
    <property type="entry name" value="Znf_CCCH_sf"/>
</dbReference>
<name>A0A1Y2CRE8_9FUNG</name>
<feature type="region of interest" description="Disordered" evidence="5">
    <location>
        <begin position="374"/>
        <end position="411"/>
    </location>
</feature>
<feature type="region of interest" description="Disordered" evidence="5">
    <location>
        <begin position="1"/>
        <end position="117"/>
    </location>
</feature>
<dbReference type="PROSITE" id="PS50103">
    <property type="entry name" value="ZF_C3H1"/>
    <property type="match status" value="1"/>
</dbReference>
<dbReference type="SMART" id="SM00356">
    <property type="entry name" value="ZnF_C3H1"/>
    <property type="match status" value="1"/>
</dbReference>
<dbReference type="InterPro" id="IPR000571">
    <property type="entry name" value="Znf_CCCH"/>
</dbReference>
<feature type="region of interest" description="Disordered" evidence="5">
    <location>
        <begin position="198"/>
        <end position="297"/>
    </location>
</feature>
<feature type="compositionally biased region" description="Polar residues" evidence="5">
    <location>
        <begin position="221"/>
        <end position="236"/>
    </location>
</feature>
<dbReference type="PANTHER" id="PTHR13309:SF0">
    <property type="entry name" value="FMR1-INTERACTING PROTEIN NUFIP1"/>
    <property type="match status" value="1"/>
</dbReference>
<dbReference type="Gene3D" id="2.30.30.1190">
    <property type="match status" value="1"/>
</dbReference>